<evidence type="ECO:0000313" key="4">
    <source>
        <dbReference type="Proteomes" id="UP000253570"/>
    </source>
</evidence>
<keyword evidence="1" id="KW-0812">Transmembrane</keyword>
<feature type="transmembrane region" description="Helical" evidence="1">
    <location>
        <begin position="187"/>
        <end position="209"/>
    </location>
</feature>
<feature type="transmembrane region" description="Helical" evidence="1">
    <location>
        <begin position="159"/>
        <end position="180"/>
    </location>
</feature>
<feature type="domain" description="EamA" evidence="2">
    <location>
        <begin position="157"/>
        <end position="298"/>
    </location>
</feature>
<feature type="transmembrane region" description="Helical" evidence="1">
    <location>
        <begin position="25"/>
        <end position="51"/>
    </location>
</feature>
<organism evidence="3 4">
    <name type="scientific">PS1 clade bacterium</name>
    <dbReference type="NCBI Taxonomy" id="2175152"/>
    <lineage>
        <taxon>Bacteria</taxon>
        <taxon>Pseudomonadati</taxon>
        <taxon>Pseudomonadota</taxon>
        <taxon>Alphaproteobacteria</taxon>
        <taxon>PS1 clade</taxon>
    </lineage>
</organism>
<feature type="transmembrane region" description="Helical" evidence="1">
    <location>
        <begin position="63"/>
        <end position="84"/>
    </location>
</feature>
<gene>
    <name evidence="3" type="ORF">DBW71_04755</name>
</gene>
<evidence type="ECO:0000259" key="2">
    <source>
        <dbReference type="Pfam" id="PF00892"/>
    </source>
</evidence>
<dbReference type="InterPro" id="IPR000620">
    <property type="entry name" value="EamA_dom"/>
</dbReference>
<feature type="transmembrane region" description="Helical" evidence="1">
    <location>
        <begin position="279"/>
        <end position="298"/>
    </location>
</feature>
<proteinExistence type="predicted"/>
<feature type="transmembrane region" description="Helical" evidence="1">
    <location>
        <begin position="121"/>
        <end position="139"/>
    </location>
</feature>
<keyword evidence="1" id="KW-0472">Membrane</keyword>
<dbReference type="Proteomes" id="UP000253570">
    <property type="component" value="Unassembled WGS sequence"/>
</dbReference>
<dbReference type="EMBL" id="QOQD01000011">
    <property type="protein sequence ID" value="RCL72830.1"/>
    <property type="molecule type" value="Genomic_DNA"/>
</dbReference>
<reference evidence="3 4" key="1">
    <citation type="journal article" date="2018" name="Microbiome">
        <title>Fine metagenomic profile of the Mediterranean stratified and mixed water columns revealed by assembly and recruitment.</title>
        <authorList>
            <person name="Haro-Moreno J.M."/>
            <person name="Lopez-Perez M."/>
            <person name="De La Torre J.R."/>
            <person name="Picazo A."/>
            <person name="Camacho A."/>
            <person name="Rodriguez-Valera F."/>
        </authorList>
    </citation>
    <scope>NUCLEOTIDE SEQUENCE [LARGE SCALE GENOMIC DNA]</scope>
    <source>
        <strain evidence="3">MED-G57</strain>
    </source>
</reference>
<protein>
    <submittedName>
        <fullName evidence="3">DMT family transporter</fullName>
    </submittedName>
</protein>
<feature type="transmembrane region" description="Helical" evidence="1">
    <location>
        <begin position="96"/>
        <end position="114"/>
    </location>
</feature>
<dbReference type="InterPro" id="IPR037185">
    <property type="entry name" value="EmrE-like"/>
</dbReference>
<comment type="caution">
    <text evidence="3">The sequence shown here is derived from an EMBL/GenBank/DDBJ whole genome shotgun (WGS) entry which is preliminary data.</text>
</comment>
<dbReference type="SUPFAM" id="SSF103481">
    <property type="entry name" value="Multidrug resistance efflux transporter EmrE"/>
    <property type="match status" value="2"/>
</dbReference>
<dbReference type="GO" id="GO:0016020">
    <property type="term" value="C:membrane"/>
    <property type="evidence" value="ECO:0007669"/>
    <property type="project" value="InterPro"/>
</dbReference>
<evidence type="ECO:0000256" key="1">
    <source>
        <dbReference type="SAM" id="Phobius"/>
    </source>
</evidence>
<feature type="domain" description="EamA" evidence="2">
    <location>
        <begin position="2"/>
        <end position="138"/>
    </location>
</feature>
<name>A0A368DLW0_9PROT</name>
<dbReference type="Pfam" id="PF00892">
    <property type="entry name" value="EamA"/>
    <property type="match status" value="2"/>
</dbReference>
<keyword evidence="1" id="KW-1133">Transmembrane helix</keyword>
<evidence type="ECO:0000313" key="3">
    <source>
        <dbReference type="EMBL" id="RCL72830.1"/>
    </source>
</evidence>
<accession>A0A368DLW0</accession>
<sequence>MTGLFCAIISAIAFAANDTALRRGILYASVYQSIIVTVPIGVPLFLIAIVAFRCWSSFSLLNLNSLLLFSSAGIIHFVFGRYFGYKTIESIGATQAGPIVQLGLLISLFTAFFILGEVITFLHIIGIALLLMGPLFILFGKQNDKYTKSGIKLNYNKGLMWGMMCAFCYGISPLLIKLALHSGDFKFTIIGGFVAYLSAMIFLIFIVLFSRVSLKEVVSINVDGIKWFTITGILGSSAQLLRFIALGFLPISIVEPIHRSSIVFRVLFGYLINRKHEIINLRVLSGIALSLVGVYLLILQLDLS</sequence>
<dbReference type="AlphaFoldDB" id="A0A368DLW0"/>